<feature type="domain" description="NAD-dependent epimerase/dehydratase" evidence="1">
    <location>
        <begin position="6"/>
        <end position="198"/>
    </location>
</feature>
<dbReference type="PANTHER" id="PTHR43245">
    <property type="entry name" value="BIFUNCTIONAL POLYMYXIN RESISTANCE PROTEIN ARNA"/>
    <property type="match status" value="1"/>
</dbReference>
<dbReference type="InterPro" id="IPR001509">
    <property type="entry name" value="Epimerase_deHydtase"/>
</dbReference>
<keyword evidence="3" id="KW-1185">Reference proteome</keyword>
<evidence type="ECO:0000313" key="2">
    <source>
        <dbReference type="EMBL" id="NML58023.1"/>
    </source>
</evidence>
<organism evidence="2 3">
    <name type="scientific">Chryseobacterium cheonjiense</name>
    <dbReference type="NCBI Taxonomy" id="2728845"/>
    <lineage>
        <taxon>Bacteria</taxon>
        <taxon>Pseudomonadati</taxon>
        <taxon>Bacteroidota</taxon>
        <taxon>Flavobacteriia</taxon>
        <taxon>Flavobacteriales</taxon>
        <taxon>Weeksellaceae</taxon>
        <taxon>Chryseobacterium group</taxon>
        <taxon>Chryseobacterium</taxon>
    </lineage>
</organism>
<sequence>MKKVLIFGANSLLTAHLLKQHPEDHVSVVYHSKPSQLTDKNYPLSDFKKIDPNQDVVYILSALISNDPEQLDNILNTNILLIKNITEHFAYSKIVYFSSVAVYDGIQNGIIDHATTPSPSSLYGLSKLFAEKIVEKCSKYAILRISSVYGSLMKENTFLPKIVTAAIEDNTIDLLGKGDRKQNYIHAEDVARLAKKISLEDKNKIILAISPNNYKNLEIADFIKELTGCEITFHDKDFSRSIEYFENDPTVSSHAFIPIKQGLKELIEWKRK</sequence>
<accession>A0A7Y0A798</accession>
<dbReference type="Proteomes" id="UP000552615">
    <property type="component" value="Unassembled WGS sequence"/>
</dbReference>
<dbReference type="Pfam" id="PF01370">
    <property type="entry name" value="Epimerase"/>
    <property type="match status" value="1"/>
</dbReference>
<dbReference type="InterPro" id="IPR050177">
    <property type="entry name" value="Lipid_A_modif_metabolic_enz"/>
</dbReference>
<name>A0A7Y0A798_9FLAO</name>
<dbReference type="CDD" id="cd08946">
    <property type="entry name" value="SDR_e"/>
    <property type="match status" value="1"/>
</dbReference>
<dbReference type="RefSeq" id="WP_169231386.1">
    <property type="nucleotide sequence ID" value="NZ_JABBGF010000002.1"/>
</dbReference>
<comment type="caution">
    <text evidence="2">The sequence shown here is derived from an EMBL/GenBank/DDBJ whole genome shotgun (WGS) entry which is preliminary data.</text>
</comment>
<gene>
    <name evidence="2" type="ORF">HHL20_11775</name>
</gene>
<evidence type="ECO:0000313" key="3">
    <source>
        <dbReference type="Proteomes" id="UP000552615"/>
    </source>
</evidence>
<dbReference type="SUPFAM" id="SSF51735">
    <property type="entry name" value="NAD(P)-binding Rossmann-fold domains"/>
    <property type="match status" value="1"/>
</dbReference>
<evidence type="ECO:0000259" key="1">
    <source>
        <dbReference type="Pfam" id="PF01370"/>
    </source>
</evidence>
<dbReference type="EMBL" id="JABBGF010000002">
    <property type="protein sequence ID" value="NML58023.1"/>
    <property type="molecule type" value="Genomic_DNA"/>
</dbReference>
<proteinExistence type="predicted"/>
<dbReference type="InterPro" id="IPR036291">
    <property type="entry name" value="NAD(P)-bd_dom_sf"/>
</dbReference>
<dbReference type="Gene3D" id="3.40.50.720">
    <property type="entry name" value="NAD(P)-binding Rossmann-like Domain"/>
    <property type="match status" value="1"/>
</dbReference>
<reference evidence="2 3" key="1">
    <citation type="submission" date="2020-04" db="EMBL/GenBank/DDBJ databases">
        <title>Chryseobacterium sp. RJ-7-14 sp. nov., isolated from Jeju soil.</title>
        <authorList>
            <person name="Dahal R.H."/>
            <person name="Chaudhary D.K."/>
        </authorList>
    </citation>
    <scope>NUCLEOTIDE SEQUENCE [LARGE SCALE GENOMIC DNA]</scope>
    <source>
        <strain evidence="2 3">RJ-7-14</strain>
    </source>
</reference>
<protein>
    <submittedName>
        <fullName evidence="2">NAD(P)-dependent oxidoreductase</fullName>
    </submittedName>
</protein>
<dbReference type="AlphaFoldDB" id="A0A7Y0A798"/>